<evidence type="ECO:0000313" key="3">
    <source>
        <dbReference type="Proteomes" id="UP001501231"/>
    </source>
</evidence>
<organism evidence="2 3">
    <name type="scientific">Actinomadura vinacea</name>
    <dbReference type="NCBI Taxonomy" id="115336"/>
    <lineage>
        <taxon>Bacteria</taxon>
        <taxon>Bacillati</taxon>
        <taxon>Actinomycetota</taxon>
        <taxon>Actinomycetes</taxon>
        <taxon>Streptosporangiales</taxon>
        <taxon>Thermomonosporaceae</taxon>
        <taxon>Actinomadura</taxon>
    </lineage>
</organism>
<keyword evidence="1" id="KW-0732">Signal</keyword>
<gene>
    <name evidence="2" type="ORF">GCM10010191_92230</name>
</gene>
<proteinExistence type="predicted"/>
<accession>A0ABN3KIL2</accession>
<evidence type="ECO:0008006" key="4">
    <source>
        <dbReference type="Google" id="ProtNLM"/>
    </source>
</evidence>
<feature type="signal peptide" evidence="1">
    <location>
        <begin position="1"/>
        <end position="24"/>
    </location>
</feature>
<dbReference type="Proteomes" id="UP001501231">
    <property type="component" value="Unassembled WGS sequence"/>
</dbReference>
<comment type="caution">
    <text evidence="2">The sequence shown here is derived from an EMBL/GenBank/DDBJ whole genome shotgun (WGS) entry which is preliminary data.</text>
</comment>
<keyword evidence="3" id="KW-1185">Reference proteome</keyword>
<dbReference type="PROSITE" id="PS51257">
    <property type="entry name" value="PROKAR_LIPOPROTEIN"/>
    <property type="match status" value="1"/>
</dbReference>
<dbReference type="EMBL" id="BAAARW010000048">
    <property type="protein sequence ID" value="GAA2458015.1"/>
    <property type="molecule type" value="Genomic_DNA"/>
</dbReference>
<reference evidence="2 3" key="1">
    <citation type="journal article" date="2019" name="Int. J. Syst. Evol. Microbiol.">
        <title>The Global Catalogue of Microorganisms (GCM) 10K type strain sequencing project: providing services to taxonomists for standard genome sequencing and annotation.</title>
        <authorList>
            <consortium name="The Broad Institute Genomics Platform"/>
            <consortium name="The Broad Institute Genome Sequencing Center for Infectious Disease"/>
            <person name="Wu L."/>
            <person name="Ma J."/>
        </authorList>
    </citation>
    <scope>NUCLEOTIDE SEQUENCE [LARGE SCALE GENOMIC DNA]</scope>
    <source>
        <strain evidence="2 3">JCM 3325</strain>
    </source>
</reference>
<protein>
    <recommendedName>
        <fullName evidence="4">Secreted protein</fullName>
    </recommendedName>
</protein>
<sequence>MGPYLKAAALVSGLALLTACGTGAQSRPCTMIASRQGVGLDIRPPQAAKVAEATMKVCWNGTCQQPKIHLMDGGTSVPQGCTGDDSDDVCGASASPDGSKHGFAELDGLSTTPVQVTVILRDARGKRLLDQKVDVTPQATYPNGKRCGKGAPQAGLIVQDGKVTVRR</sequence>
<evidence type="ECO:0000313" key="2">
    <source>
        <dbReference type="EMBL" id="GAA2458015.1"/>
    </source>
</evidence>
<name>A0ABN3KIL2_9ACTN</name>
<feature type="chain" id="PRO_5047238143" description="Secreted protein" evidence="1">
    <location>
        <begin position="25"/>
        <end position="167"/>
    </location>
</feature>
<evidence type="ECO:0000256" key="1">
    <source>
        <dbReference type="SAM" id="SignalP"/>
    </source>
</evidence>